<dbReference type="InterPro" id="IPR036770">
    <property type="entry name" value="Ankyrin_rpt-contain_sf"/>
</dbReference>
<dbReference type="SUPFAM" id="SSF50044">
    <property type="entry name" value="SH3-domain"/>
    <property type="match status" value="1"/>
</dbReference>
<dbReference type="GO" id="GO:0014069">
    <property type="term" value="C:postsynaptic density"/>
    <property type="evidence" value="ECO:0007669"/>
    <property type="project" value="TreeGrafter"/>
</dbReference>
<dbReference type="Gene3D" id="1.25.40.20">
    <property type="entry name" value="Ankyrin repeat-containing domain"/>
    <property type="match status" value="1"/>
</dbReference>
<dbReference type="EMBL" id="VXIV02002487">
    <property type="protein sequence ID" value="KAF6025186.1"/>
    <property type="molecule type" value="Genomic_DNA"/>
</dbReference>
<keyword evidence="1 3" id="KW-0728">SH3 domain</keyword>
<dbReference type="SMART" id="SM00248">
    <property type="entry name" value="ANK"/>
    <property type="match status" value="5"/>
</dbReference>
<sequence>MVSPSQQRVTETTTGEIIMSSLEGALGPAPLVQDEQGNIKVNVFFPDFNVQKCFTFDPDENVWEAKRLVLHEFSEQLADSLNYGFYLSAQSGRAGKFLDEERPLDDYKLAGPIGQLEFKYKRRVYRMSQINFRKLRQLHNKSTLKHFFDIVKGNSVEKSNRFVEKGLDPNFIDVGTGETPLTIATKVARCRNLILQLVSGGAHLDFRNDRSLTPVHTAAINGNAEAIKALLELGASPNYKDSMGLTPLFHLCKKKNSPALCAELLLRDYARLGVKDEQGNTELHQACKIGNYRVAEMLIFYGAELDYQNGSGATPLHISAFNNELRCLQTLLVRGADKNVTNNAKQTAYDVANISSHKEAANILSKHDALLVVPFEEPPMYNTNRRLAGANLEAMKLLSKSDPRINMSASVMNLSSLDHVILSSRTSKTDSMIRSDLGHLGFHDSLTLGHSALTRVTSLRPAPSFHLPNTVPGKTFICTREYNSDANGHLRLSKGDLVTVLTVGDGGLWEGKVGDKEGWFSPDHVAEVKRQANDADGVNRMVGWIYTPSAPLFPATN</sequence>
<dbReference type="InterPro" id="IPR051569">
    <property type="entry name" value="SHANK"/>
</dbReference>
<dbReference type="InterPro" id="IPR032425">
    <property type="entry name" value="FERM_f0"/>
</dbReference>
<evidence type="ECO:0000256" key="2">
    <source>
        <dbReference type="PROSITE-ProRule" id="PRU00023"/>
    </source>
</evidence>
<feature type="repeat" description="ANK" evidence="2">
    <location>
        <begin position="311"/>
        <end position="343"/>
    </location>
</feature>
<dbReference type="Gene3D" id="2.30.30.40">
    <property type="entry name" value="SH3 Domains"/>
    <property type="match status" value="1"/>
</dbReference>
<protein>
    <submittedName>
        <fullName evidence="5">SHANK3</fullName>
    </submittedName>
</protein>
<feature type="repeat" description="ANK" evidence="2">
    <location>
        <begin position="176"/>
        <end position="209"/>
    </location>
</feature>
<feature type="domain" description="SH3" evidence="4">
    <location>
        <begin position="471"/>
        <end position="530"/>
    </location>
</feature>
<gene>
    <name evidence="5" type="ORF">EB796_016497</name>
</gene>
<feature type="repeat" description="ANK" evidence="2">
    <location>
        <begin position="210"/>
        <end position="242"/>
    </location>
</feature>
<dbReference type="GO" id="GO:0045211">
    <property type="term" value="C:postsynaptic membrane"/>
    <property type="evidence" value="ECO:0007669"/>
    <property type="project" value="TreeGrafter"/>
</dbReference>
<evidence type="ECO:0000313" key="5">
    <source>
        <dbReference type="EMBL" id="KAF6025186.1"/>
    </source>
</evidence>
<name>A0A7J7JI51_BUGNE</name>
<dbReference type="PROSITE" id="PS50002">
    <property type="entry name" value="SH3"/>
    <property type="match status" value="1"/>
</dbReference>
<feature type="repeat" description="ANK" evidence="2">
    <location>
        <begin position="278"/>
        <end position="310"/>
    </location>
</feature>
<dbReference type="Gene3D" id="3.10.20.90">
    <property type="entry name" value="Phosphatidylinositol 3-kinase Catalytic Subunit, Chain A, domain 1"/>
    <property type="match status" value="1"/>
</dbReference>
<dbReference type="InterPro" id="IPR002110">
    <property type="entry name" value="Ankyrin_rpt"/>
</dbReference>
<dbReference type="GO" id="GO:0043197">
    <property type="term" value="C:dendritic spine"/>
    <property type="evidence" value="ECO:0007669"/>
    <property type="project" value="TreeGrafter"/>
</dbReference>
<dbReference type="GO" id="GO:0030160">
    <property type="term" value="F:synaptic receptor adaptor activity"/>
    <property type="evidence" value="ECO:0007669"/>
    <property type="project" value="TreeGrafter"/>
</dbReference>
<dbReference type="GO" id="GO:0035255">
    <property type="term" value="F:ionotropic glutamate receptor binding"/>
    <property type="evidence" value="ECO:0007669"/>
    <property type="project" value="TreeGrafter"/>
</dbReference>
<comment type="caution">
    <text evidence="5">The sequence shown here is derived from an EMBL/GenBank/DDBJ whole genome shotgun (WGS) entry which is preliminary data.</text>
</comment>
<reference evidence="5" key="1">
    <citation type="submission" date="2020-06" db="EMBL/GenBank/DDBJ databases">
        <title>Draft genome of Bugula neritina, a colonial animal packing powerful symbionts and potential medicines.</title>
        <authorList>
            <person name="Rayko M."/>
        </authorList>
    </citation>
    <scope>NUCLEOTIDE SEQUENCE [LARGE SCALE GENOMIC DNA]</scope>
    <source>
        <strain evidence="5">Kwan_BN1</strain>
    </source>
</reference>
<dbReference type="PROSITE" id="PS50088">
    <property type="entry name" value="ANK_REPEAT"/>
    <property type="match status" value="4"/>
</dbReference>
<dbReference type="Proteomes" id="UP000593567">
    <property type="component" value="Unassembled WGS sequence"/>
</dbReference>
<dbReference type="OrthoDB" id="445896at2759"/>
<evidence type="ECO:0000256" key="3">
    <source>
        <dbReference type="PROSITE-ProRule" id="PRU00192"/>
    </source>
</evidence>
<keyword evidence="6" id="KW-1185">Reference proteome</keyword>
<keyword evidence="2" id="KW-0040">ANK repeat</keyword>
<dbReference type="CDD" id="cd17091">
    <property type="entry name" value="FERM_F0_SHANK"/>
    <property type="match status" value="1"/>
</dbReference>
<evidence type="ECO:0000313" key="6">
    <source>
        <dbReference type="Proteomes" id="UP000593567"/>
    </source>
</evidence>
<dbReference type="Pfam" id="PF07653">
    <property type="entry name" value="SH3_2"/>
    <property type="match status" value="1"/>
</dbReference>
<evidence type="ECO:0000259" key="4">
    <source>
        <dbReference type="PROSITE" id="PS50002"/>
    </source>
</evidence>
<accession>A0A7J7JI51</accession>
<dbReference type="PANTHER" id="PTHR24135:SF28">
    <property type="entry name" value="LD13733P"/>
    <property type="match status" value="1"/>
</dbReference>
<dbReference type="Pfam" id="PF12796">
    <property type="entry name" value="Ank_2"/>
    <property type="match status" value="2"/>
</dbReference>
<dbReference type="SUPFAM" id="SSF48403">
    <property type="entry name" value="Ankyrin repeat"/>
    <property type="match status" value="1"/>
</dbReference>
<dbReference type="AlphaFoldDB" id="A0A7J7JI51"/>
<dbReference type="PROSITE" id="PS50297">
    <property type="entry name" value="ANK_REP_REGION"/>
    <property type="match status" value="3"/>
</dbReference>
<proteinExistence type="predicted"/>
<organism evidence="5 6">
    <name type="scientific">Bugula neritina</name>
    <name type="common">Brown bryozoan</name>
    <name type="synonym">Sertularia neritina</name>
    <dbReference type="NCBI Taxonomy" id="10212"/>
    <lineage>
        <taxon>Eukaryota</taxon>
        <taxon>Metazoa</taxon>
        <taxon>Spiralia</taxon>
        <taxon>Lophotrochozoa</taxon>
        <taxon>Bryozoa</taxon>
        <taxon>Gymnolaemata</taxon>
        <taxon>Cheilostomatida</taxon>
        <taxon>Flustrina</taxon>
        <taxon>Buguloidea</taxon>
        <taxon>Bugulidae</taxon>
        <taxon>Bugula</taxon>
    </lineage>
</organism>
<dbReference type="PANTHER" id="PTHR24135">
    <property type="entry name" value="SH3 AND MULTIPLE ANKYRIN REPEAT DOMAINS PROTEIN"/>
    <property type="match status" value="1"/>
</dbReference>
<evidence type="ECO:0000256" key="1">
    <source>
        <dbReference type="ARBA" id="ARBA00022443"/>
    </source>
</evidence>
<dbReference type="SMART" id="SM00326">
    <property type="entry name" value="SH3"/>
    <property type="match status" value="1"/>
</dbReference>
<dbReference type="InterPro" id="IPR001452">
    <property type="entry name" value="SH3_domain"/>
</dbReference>
<dbReference type="Pfam" id="PF16511">
    <property type="entry name" value="FERM_f0"/>
    <property type="match status" value="1"/>
</dbReference>
<dbReference type="InterPro" id="IPR036028">
    <property type="entry name" value="SH3-like_dom_sf"/>
</dbReference>